<name>A0ABD3UTJ4_SINWO</name>
<accession>A0ABD3UTJ4</accession>
<proteinExistence type="predicted"/>
<protein>
    <submittedName>
        <fullName evidence="1">Uncharacterized protein</fullName>
    </submittedName>
</protein>
<sequence length="117" mass="13103">MDPTEKHAASFANWRYTTVDDGSEAFLEEAARNGKLSHAWCQTPNVLERGASEFTSPSKSNADATYVETCIAVTPYAVYATYSLWFTEDIFKIDLQNQTGIFCNSVKFLYIVVHNSS</sequence>
<dbReference type="Proteomes" id="UP001634394">
    <property type="component" value="Unassembled WGS sequence"/>
</dbReference>
<reference evidence="1 2" key="1">
    <citation type="submission" date="2024-11" db="EMBL/GenBank/DDBJ databases">
        <title>Chromosome-level genome assembly of the freshwater bivalve Anodonta woodiana.</title>
        <authorList>
            <person name="Chen X."/>
        </authorList>
    </citation>
    <scope>NUCLEOTIDE SEQUENCE [LARGE SCALE GENOMIC DNA]</scope>
    <source>
        <strain evidence="1">MN2024</strain>
        <tissue evidence="1">Gills</tissue>
    </source>
</reference>
<evidence type="ECO:0000313" key="1">
    <source>
        <dbReference type="EMBL" id="KAL3852816.1"/>
    </source>
</evidence>
<organism evidence="1 2">
    <name type="scientific">Sinanodonta woodiana</name>
    <name type="common">Chinese pond mussel</name>
    <name type="synonym">Anodonta woodiana</name>
    <dbReference type="NCBI Taxonomy" id="1069815"/>
    <lineage>
        <taxon>Eukaryota</taxon>
        <taxon>Metazoa</taxon>
        <taxon>Spiralia</taxon>
        <taxon>Lophotrochozoa</taxon>
        <taxon>Mollusca</taxon>
        <taxon>Bivalvia</taxon>
        <taxon>Autobranchia</taxon>
        <taxon>Heteroconchia</taxon>
        <taxon>Palaeoheterodonta</taxon>
        <taxon>Unionida</taxon>
        <taxon>Unionoidea</taxon>
        <taxon>Unionidae</taxon>
        <taxon>Unioninae</taxon>
        <taxon>Sinanodonta</taxon>
    </lineage>
</organism>
<dbReference type="AlphaFoldDB" id="A0ABD3UTJ4"/>
<keyword evidence="2" id="KW-1185">Reference proteome</keyword>
<gene>
    <name evidence="1" type="ORF">ACJMK2_016431</name>
</gene>
<comment type="caution">
    <text evidence="1">The sequence shown here is derived from an EMBL/GenBank/DDBJ whole genome shotgun (WGS) entry which is preliminary data.</text>
</comment>
<dbReference type="EMBL" id="JBJQND010000015">
    <property type="protein sequence ID" value="KAL3852816.1"/>
    <property type="molecule type" value="Genomic_DNA"/>
</dbReference>
<evidence type="ECO:0000313" key="2">
    <source>
        <dbReference type="Proteomes" id="UP001634394"/>
    </source>
</evidence>